<dbReference type="InterPro" id="IPR016162">
    <property type="entry name" value="Ald_DH_N"/>
</dbReference>
<comment type="caution">
    <text evidence="1">The sequence shown here is derived from an EMBL/GenBank/DDBJ whole genome shotgun (WGS) entry which is preliminary data.</text>
</comment>
<dbReference type="EMBL" id="JAVJAN010000005">
    <property type="protein sequence ID" value="MDR5586366.1"/>
    <property type="molecule type" value="Genomic_DNA"/>
</dbReference>
<dbReference type="Proteomes" id="UP001256646">
    <property type="component" value="Unassembled WGS sequence"/>
</dbReference>
<evidence type="ECO:0000313" key="1">
    <source>
        <dbReference type="EMBL" id="MDR5586366.1"/>
    </source>
</evidence>
<sequence>MERNLSVLSQTKDLKITKRTEGDKSNNKESYLGVFKKVENPITKAIYVQKKLSLYYTKEDRERIIKGIRKATLENKEILAKMIVDETHMGRYEDKILKHELVDKYTPGTEGFTTFTIAGPTGEVIASARNFTKQRRCVLAG</sequence>
<name>A0ABU1EDB6_9CLOT</name>
<gene>
    <name evidence="1" type="ORF">RGC78_02690</name>
</gene>
<accession>A0ABU1EDB6</accession>
<reference evidence="1 2" key="1">
    <citation type="submission" date="2023-09" db="EMBL/GenBank/DDBJ databases">
        <authorList>
            <person name="Zhai L."/>
        </authorList>
    </citation>
    <scope>NUCLEOTIDE SEQUENCE [LARGE SCALE GENOMIC DNA]</scope>
    <source>
        <strain evidence="1 2">5 N-1</strain>
    </source>
</reference>
<organism evidence="1 2">
    <name type="scientific">Clostridium aquiflavi</name>
    <dbReference type="NCBI Taxonomy" id="3073603"/>
    <lineage>
        <taxon>Bacteria</taxon>
        <taxon>Bacillati</taxon>
        <taxon>Bacillota</taxon>
        <taxon>Clostridia</taxon>
        <taxon>Eubacteriales</taxon>
        <taxon>Clostridiaceae</taxon>
        <taxon>Clostridium</taxon>
    </lineage>
</organism>
<dbReference type="RefSeq" id="WP_309555982.1">
    <property type="nucleotide sequence ID" value="NZ_JAVJAN010000005.1"/>
</dbReference>
<keyword evidence="2" id="KW-1185">Reference proteome</keyword>
<evidence type="ECO:0000313" key="2">
    <source>
        <dbReference type="Proteomes" id="UP001256646"/>
    </source>
</evidence>
<dbReference type="Gene3D" id="3.40.605.10">
    <property type="entry name" value="Aldehyde Dehydrogenase, Chain A, domain 1"/>
    <property type="match status" value="2"/>
</dbReference>
<protein>
    <submittedName>
        <fullName evidence="1">Uncharacterized protein</fullName>
    </submittedName>
</protein>
<proteinExistence type="predicted"/>